<evidence type="ECO:0000256" key="1">
    <source>
        <dbReference type="SAM" id="Phobius"/>
    </source>
</evidence>
<organism evidence="2 3">
    <name type="scientific">Lacticaseibacillus paracasei subsp. paracasei Lpp123</name>
    <dbReference type="NCBI Taxonomy" id="1256201"/>
    <lineage>
        <taxon>Bacteria</taxon>
        <taxon>Bacillati</taxon>
        <taxon>Bacillota</taxon>
        <taxon>Bacilli</taxon>
        <taxon>Lactobacillales</taxon>
        <taxon>Lactobacillaceae</taxon>
        <taxon>Lacticaseibacillus</taxon>
    </lineage>
</organism>
<reference evidence="2 3" key="1">
    <citation type="journal article" date="2013" name="PLoS ONE">
        <title>Lactobacillus paracasei comparative genomics: towards species pan-genome definition and exploitation of diversity.</title>
        <authorList>
            <person name="Smokvina T."/>
            <person name="Wels M."/>
            <person name="Polka J."/>
            <person name="Chervaux C."/>
            <person name="Brisse S."/>
            <person name="Boekhorst J."/>
            <person name="van Hylckama Vlieg J.E."/>
            <person name="Siezen R.J."/>
        </authorList>
    </citation>
    <scope>NUCLEOTIDE SEQUENCE [LARGE SCALE GENOMIC DNA]</scope>
    <source>
        <strain evidence="2 3">Lpp123</strain>
    </source>
</reference>
<keyword evidence="1" id="KW-0812">Transmembrane</keyword>
<dbReference type="EMBL" id="ANJW01000652">
    <property type="protein sequence ID" value="EPC52351.1"/>
    <property type="molecule type" value="Genomic_DNA"/>
</dbReference>
<accession>A0A829G4U4</accession>
<feature type="transmembrane region" description="Helical" evidence="1">
    <location>
        <begin position="62"/>
        <end position="88"/>
    </location>
</feature>
<evidence type="ECO:0000313" key="3">
    <source>
        <dbReference type="Proteomes" id="UP000014316"/>
    </source>
</evidence>
<protein>
    <submittedName>
        <fullName evidence="2">Uncharacterized protein</fullName>
    </submittedName>
</protein>
<comment type="caution">
    <text evidence="2">The sequence shown here is derived from an EMBL/GenBank/DDBJ whole genome shotgun (WGS) entry which is preliminary data.</text>
</comment>
<gene>
    <name evidence="2" type="ORF">Lpp123_10946</name>
</gene>
<evidence type="ECO:0000313" key="2">
    <source>
        <dbReference type="EMBL" id="EPC52351.1"/>
    </source>
</evidence>
<name>A0A829G4U4_LACPA</name>
<sequence>MSAKDQFFLLTAFGKTYRLKASLERGLITLFLSPADWMAHTPQHFLKCGGDSHAKIRRRKGFAALDVASIIVALSILITSMAKAYAIIKKANLKD</sequence>
<proteinExistence type="predicted"/>
<dbReference type="AlphaFoldDB" id="A0A829G4U4"/>
<dbReference type="Proteomes" id="UP000014316">
    <property type="component" value="Unassembled WGS sequence"/>
</dbReference>
<keyword evidence="1" id="KW-0472">Membrane</keyword>
<keyword evidence="1" id="KW-1133">Transmembrane helix</keyword>